<feature type="compositionally biased region" description="Low complexity" evidence="2">
    <location>
        <begin position="36"/>
        <end position="59"/>
    </location>
</feature>
<name>A0AAJ5YXQ6_9BASI</name>
<feature type="region of interest" description="Disordered" evidence="2">
    <location>
        <begin position="1"/>
        <end position="62"/>
    </location>
</feature>
<sequence>MASTSASPTQRVQSHPLDTLSADDMATLPWTPRLGTSRSIHSLSSPPSSTQSARSVSTPGKNRRVRYVKTLQDASPRNATRSEDVDHILAMCYNVSIGRIQRMAPVHKEALHAIAAKERICMELREELAREEAQLEELRSAWKRMTMRIGTHPPTHVPHRRPPPASPTAQPTRETSRILENAKAAETWPDWRRIPTQLSNQFHAMMDQFQTADHDAGPSSSPSQDRAVRASKSRRFAASRAHTQDILSITDELHPEILREKLSSGWHVLSQRLRDTTASFADLSTWAPDDPPPTSSQSSRASLPFSMEDTAFGAVSGLDAMHRAATGPAVPPPSDKRHAPAHEALPRTD</sequence>
<feature type="compositionally biased region" description="Polar residues" evidence="2">
    <location>
        <begin position="1"/>
        <end position="13"/>
    </location>
</feature>
<feature type="coiled-coil region" evidence="1">
    <location>
        <begin position="114"/>
        <end position="148"/>
    </location>
</feature>
<feature type="region of interest" description="Disordered" evidence="2">
    <location>
        <begin position="151"/>
        <end position="175"/>
    </location>
</feature>
<evidence type="ECO:0000256" key="2">
    <source>
        <dbReference type="SAM" id="MobiDB-lite"/>
    </source>
</evidence>
<protein>
    <submittedName>
        <fullName evidence="3">Uncharacterized protein</fullName>
    </submittedName>
</protein>
<gene>
    <name evidence="3" type="ORF">MARU1_000294</name>
</gene>
<feature type="region of interest" description="Disordered" evidence="2">
    <location>
        <begin position="283"/>
        <end position="349"/>
    </location>
</feature>
<keyword evidence="1" id="KW-0175">Coiled coil</keyword>
<dbReference type="Proteomes" id="UP001217582">
    <property type="component" value="Chromosome 1"/>
</dbReference>
<evidence type="ECO:0000313" key="4">
    <source>
        <dbReference type="Proteomes" id="UP001217582"/>
    </source>
</evidence>
<reference evidence="3 4" key="1">
    <citation type="submission" date="2023-03" db="EMBL/GenBank/DDBJ databases">
        <title>Mating type loci evolution in Malassezia.</title>
        <authorList>
            <person name="Coelho M.A."/>
        </authorList>
    </citation>
    <scope>NUCLEOTIDE SEQUENCE [LARGE SCALE GENOMIC DNA]</scope>
    <source>
        <strain evidence="3 4">CBS 13387</strain>
    </source>
</reference>
<evidence type="ECO:0000256" key="1">
    <source>
        <dbReference type="SAM" id="Coils"/>
    </source>
</evidence>
<feature type="compositionally biased region" description="Basic and acidic residues" evidence="2">
    <location>
        <begin position="334"/>
        <end position="349"/>
    </location>
</feature>
<keyword evidence="4" id="KW-1185">Reference proteome</keyword>
<accession>A0AAJ5YXQ6</accession>
<dbReference type="EMBL" id="CP119916">
    <property type="protein sequence ID" value="WFD14293.1"/>
    <property type="molecule type" value="Genomic_DNA"/>
</dbReference>
<organism evidence="3 4">
    <name type="scientific">Malassezia arunalokei</name>
    <dbReference type="NCBI Taxonomy" id="1514897"/>
    <lineage>
        <taxon>Eukaryota</taxon>
        <taxon>Fungi</taxon>
        <taxon>Dikarya</taxon>
        <taxon>Basidiomycota</taxon>
        <taxon>Ustilaginomycotina</taxon>
        <taxon>Malasseziomycetes</taxon>
        <taxon>Malasseziales</taxon>
        <taxon>Malasseziaceae</taxon>
        <taxon>Malassezia</taxon>
    </lineage>
</organism>
<evidence type="ECO:0000313" key="3">
    <source>
        <dbReference type="EMBL" id="WFD14293.1"/>
    </source>
</evidence>
<feature type="region of interest" description="Disordered" evidence="2">
    <location>
        <begin position="212"/>
        <end position="241"/>
    </location>
</feature>
<dbReference type="AlphaFoldDB" id="A0AAJ5YXQ6"/>
<proteinExistence type="predicted"/>